<dbReference type="PROSITE" id="PS00211">
    <property type="entry name" value="ABC_TRANSPORTER_1"/>
    <property type="match status" value="1"/>
</dbReference>
<dbReference type="SUPFAM" id="SSF52540">
    <property type="entry name" value="P-loop containing nucleoside triphosphate hydrolases"/>
    <property type="match status" value="2"/>
</dbReference>
<dbReference type="GO" id="GO:0016887">
    <property type="term" value="F:ATP hydrolysis activity"/>
    <property type="evidence" value="ECO:0007669"/>
    <property type="project" value="InterPro"/>
</dbReference>
<keyword evidence="13" id="KW-1185">Reference proteome</keyword>
<dbReference type="GO" id="GO:0005886">
    <property type="term" value="C:plasma membrane"/>
    <property type="evidence" value="ECO:0007669"/>
    <property type="project" value="UniProtKB-SubCell"/>
</dbReference>
<dbReference type="SMART" id="SM00382">
    <property type="entry name" value="AAA"/>
    <property type="match status" value="2"/>
</dbReference>
<feature type="domain" description="ABC transporter" evidence="11">
    <location>
        <begin position="6"/>
        <end position="242"/>
    </location>
</feature>
<dbReference type="PROSITE" id="PS50893">
    <property type="entry name" value="ABC_TRANSPORTER_2"/>
    <property type="match status" value="2"/>
</dbReference>
<dbReference type="InterPro" id="IPR003439">
    <property type="entry name" value="ABC_transporter-like_ATP-bd"/>
</dbReference>
<evidence type="ECO:0000256" key="1">
    <source>
        <dbReference type="ARBA" id="ARBA00004202"/>
    </source>
</evidence>
<dbReference type="OrthoDB" id="9766104at2"/>
<dbReference type="AlphaFoldDB" id="A0A498RHY5"/>
<keyword evidence="3" id="KW-0813">Transport</keyword>
<keyword evidence="10" id="KW-0472">Membrane</keyword>
<dbReference type="InterPro" id="IPR050107">
    <property type="entry name" value="ABC_carbohydrate_import_ATPase"/>
</dbReference>
<keyword evidence="4" id="KW-1003">Cell membrane</keyword>
<evidence type="ECO:0000256" key="7">
    <source>
        <dbReference type="ARBA" id="ARBA00022741"/>
    </source>
</evidence>
<dbReference type="CDD" id="cd03215">
    <property type="entry name" value="ABC_Carb_Monos_II"/>
    <property type="match status" value="1"/>
</dbReference>
<evidence type="ECO:0000259" key="11">
    <source>
        <dbReference type="PROSITE" id="PS50893"/>
    </source>
</evidence>
<evidence type="ECO:0000256" key="9">
    <source>
        <dbReference type="ARBA" id="ARBA00022967"/>
    </source>
</evidence>
<dbReference type="Gene3D" id="3.40.50.300">
    <property type="entry name" value="P-loop containing nucleotide triphosphate hydrolases"/>
    <property type="match status" value="2"/>
</dbReference>
<feature type="domain" description="ABC transporter" evidence="11">
    <location>
        <begin position="254"/>
        <end position="496"/>
    </location>
</feature>
<comment type="subcellular location">
    <subcellularLocation>
        <location evidence="2">Cell inner membrane</location>
    </subcellularLocation>
    <subcellularLocation>
        <location evidence="1">Cell membrane</location>
        <topology evidence="1">Peripheral membrane protein</topology>
    </subcellularLocation>
</comment>
<keyword evidence="8" id="KW-0067">ATP-binding</keyword>
<keyword evidence="6" id="KW-0677">Repeat</keyword>
<dbReference type="FunFam" id="3.40.50.300:FF:000126">
    <property type="entry name" value="Galactose/methyl galactoside import ATP-binding protein MglA"/>
    <property type="match status" value="1"/>
</dbReference>
<dbReference type="GO" id="GO:0015749">
    <property type="term" value="P:monosaccharide transmembrane transport"/>
    <property type="evidence" value="ECO:0007669"/>
    <property type="project" value="UniProtKB-ARBA"/>
</dbReference>
<dbReference type="Pfam" id="PF00005">
    <property type="entry name" value="ABC_tran"/>
    <property type="match status" value="2"/>
</dbReference>
<evidence type="ECO:0000256" key="6">
    <source>
        <dbReference type="ARBA" id="ARBA00022737"/>
    </source>
</evidence>
<evidence type="ECO:0000256" key="4">
    <source>
        <dbReference type="ARBA" id="ARBA00022475"/>
    </source>
</evidence>
<dbReference type="CDD" id="cd03216">
    <property type="entry name" value="ABC_Carb_Monos_I"/>
    <property type="match status" value="1"/>
</dbReference>
<dbReference type="GO" id="GO:0005524">
    <property type="term" value="F:ATP binding"/>
    <property type="evidence" value="ECO:0007669"/>
    <property type="project" value="UniProtKB-KW"/>
</dbReference>
<reference evidence="12 13" key="1">
    <citation type="submission" date="2018-06" db="EMBL/GenBank/DDBJ databases">
        <authorList>
            <person name="Strepis N."/>
        </authorList>
    </citation>
    <scope>NUCLEOTIDE SEQUENCE [LARGE SCALE GENOMIC DNA]</scope>
    <source>
        <strain evidence="12">LUCI</strain>
    </source>
</reference>
<keyword evidence="7" id="KW-0547">Nucleotide-binding</keyword>
<gene>
    <name evidence="12" type="ORF">LUCI_5000</name>
</gene>
<evidence type="ECO:0000256" key="2">
    <source>
        <dbReference type="ARBA" id="ARBA00004533"/>
    </source>
</evidence>
<dbReference type="InterPro" id="IPR027417">
    <property type="entry name" value="P-loop_NTPase"/>
</dbReference>
<dbReference type="InterPro" id="IPR003593">
    <property type="entry name" value="AAA+_ATPase"/>
</dbReference>
<dbReference type="Proteomes" id="UP000277811">
    <property type="component" value="Unassembled WGS sequence"/>
</dbReference>
<dbReference type="PANTHER" id="PTHR43790:SF9">
    <property type="entry name" value="GALACTOFURANOSE TRANSPORTER ATP-BINDING PROTEIN YTFR"/>
    <property type="match status" value="1"/>
</dbReference>
<name>A0A498RHY5_9FIRM</name>
<evidence type="ECO:0000256" key="3">
    <source>
        <dbReference type="ARBA" id="ARBA00022448"/>
    </source>
</evidence>
<sequence>MSKTVLEMKNIHKRFPGVYALRNVHFDLKAGEVHGLLGENGAGKSTLMKVLGGIYNVDEGEIYIDERKVAIRDVSDAQNAGISIIHQELVLVPYLSVAENIFSGREPTGRFGLIKKAAMRERAQKLLDSFNLGIDAGKLVVQLNIAQQQMVEVVRAISFKAGILVMDEPTSSLTEKEVNFLFATIANLKAQGVGIVYISHRMSELFQITDRITVLRDGQYIGTRVTKDTSVDELIAMMVGRELTSYYEKTSHPLGETALEIKELTRQGIFSNINFSVRKGEIVGVSGLVGAGRSEIMRAIFGLDPVDSGEIYVYGQKASIKSAADAMALGLALVPENRKDEGLILKGSVGYNMTLRVLDEFIKWVKVNKTRENEIINSYIEKMGIKTTDPRQLISNLSGGNQQKVVIAKWLTGSPQILILDEPTRGVDVGAKAEIYAIMNRLAREGVAILMISSELPEIINMSDRVVVVHNGRIAGILNREELSQEKIMHLATGGM</sequence>
<dbReference type="RefSeq" id="WP_122630496.1">
    <property type="nucleotide sequence ID" value="NZ_UPPP01000133.1"/>
</dbReference>
<dbReference type="EMBL" id="UPPP01000133">
    <property type="protein sequence ID" value="VBB09702.1"/>
    <property type="molecule type" value="Genomic_DNA"/>
</dbReference>
<dbReference type="PANTHER" id="PTHR43790">
    <property type="entry name" value="CARBOHYDRATE TRANSPORT ATP-BINDING PROTEIN MG119-RELATED"/>
    <property type="match status" value="1"/>
</dbReference>
<evidence type="ECO:0000313" key="13">
    <source>
        <dbReference type="Proteomes" id="UP000277811"/>
    </source>
</evidence>
<evidence type="ECO:0000256" key="8">
    <source>
        <dbReference type="ARBA" id="ARBA00022840"/>
    </source>
</evidence>
<evidence type="ECO:0000256" key="10">
    <source>
        <dbReference type="ARBA" id="ARBA00023136"/>
    </source>
</evidence>
<dbReference type="FunFam" id="3.40.50.300:FF:000127">
    <property type="entry name" value="Ribose import ATP-binding protein RbsA"/>
    <property type="match status" value="1"/>
</dbReference>
<accession>A0A498RHY5</accession>
<keyword evidence="9" id="KW-1278">Translocase</keyword>
<evidence type="ECO:0000256" key="5">
    <source>
        <dbReference type="ARBA" id="ARBA00022597"/>
    </source>
</evidence>
<dbReference type="InterPro" id="IPR017871">
    <property type="entry name" value="ABC_transporter-like_CS"/>
</dbReference>
<organism evidence="12 13">
    <name type="scientific">Lucifera butyrica</name>
    <dbReference type="NCBI Taxonomy" id="1351585"/>
    <lineage>
        <taxon>Bacteria</taxon>
        <taxon>Bacillati</taxon>
        <taxon>Bacillota</taxon>
        <taxon>Negativicutes</taxon>
        <taxon>Veillonellales</taxon>
        <taxon>Veillonellaceae</taxon>
        <taxon>Lucifera</taxon>
    </lineage>
</organism>
<protein>
    <submittedName>
        <fullName evidence="12">Abc transporter</fullName>
    </submittedName>
</protein>
<keyword evidence="5" id="KW-0762">Sugar transport</keyword>
<proteinExistence type="predicted"/>
<evidence type="ECO:0000313" key="12">
    <source>
        <dbReference type="EMBL" id="VBB09702.1"/>
    </source>
</evidence>